<dbReference type="PRINTS" id="PR01490">
    <property type="entry name" value="RTXTOXIND"/>
</dbReference>
<dbReference type="Gene3D" id="1.10.287.470">
    <property type="entry name" value="Helix hairpin bin"/>
    <property type="match status" value="1"/>
</dbReference>
<dbReference type="InterPro" id="IPR058792">
    <property type="entry name" value="Beta-barrel_RND_2"/>
</dbReference>
<evidence type="ECO:0000259" key="6">
    <source>
        <dbReference type="Pfam" id="PF25954"/>
    </source>
</evidence>
<evidence type="ECO:0000259" key="4">
    <source>
        <dbReference type="Pfam" id="PF25876"/>
    </source>
</evidence>
<keyword evidence="3" id="KW-1133">Transmembrane helix</keyword>
<dbReference type="InterPro" id="IPR058624">
    <property type="entry name" value="MdtA-like_HH"/>
</dbReference>
<feature type="domain" description="Multidrug resistance protein MdtA-like alpha-helical hairpin" evidence="4">
    <location>
        <begin position="155"/>
        <end position="209"/>
    </location>
</feature>
<dbReference type="SUPFAM" id="SSF111369">
    <property type="entry name" value="HlyD-like secretion proteins"/>
    <property type="match status" value="3"/>
</dbReference>
<dbReference type="Pfam" id="PF25954">
    <property type="entry name" value="Beta-barrel_RND_2"/>
    <property type="match status" value="1"/>
</dbReference>
<dbReference type="GO" id="GO:0030313">
    <property type="term" value="C:cell envelope"/>
    <property type="evidence" value="ECO:0007669"/>
    <property type="project" value="UniProtKB-SubCell"/>
</dbReference>
<evidence type="ECO:0000313" key="7">
    <source>
        <dbReference type="EMBL" id="GFM33062.1"/>
    </source>
</evidence>
<dbReference type="InterPro" id="IPR058625">
    <property type="entry name" value="MdtA-like_BSH"/>
</dbReference>
<dbReference type="RefSeq" id="WP_174404752.1">
    <property type="nucleotide sequence ID" value="NZ_BLVO01000013.1"/>
</dbReference>
<proteinExistence type="predicted"/>
<dbReference type="PANTHER" id="PTHR30386:SF19">
    <property type="entry name" value="MULTIDRUG EXPORT PROTEIN EMRA-RELATED"/>
    <property type="match status" value="1"/>
</dbReference>
<keyword evidence="3" id="KW-0472">Membrane</keyword>
<keyword evidence="3" id="KW-0812">Transmembrane</keyword>
<dbReference type="PANTHER" id="PTHR30386">
    <property type="entry name" value="MEMBRANE FUSION SUBUNIT OF EMRAB-TOLC MULTIDRUG EFFLUX PUMP"/>
    <property type="match status" value="1"/>
</dbReference>
<dbReference type="EMBL" id="BLVO01000013">
    <property type="protein sequence ID" value="GFM33062.1"/>
    <property type="molecule type" value="Genomic_DNA"/>
</dbReference>
<evidence type="ECO:0000256" key="3">
    <source>
        <dbReference type="SAM" id="Phobius"/>
    </source>
</evidence>
<keyword evidence="2" id="KW-0175">Coiled coil</keyword>
<sequence length="406" mass="44130">METPQSATDVATAVAARKAGRRKQILMLVLVIALLGSAGYAWSIWGEEETDDAFVDGHIYSVTPRVSGFVNNVLVEDNQRVEAGQLLVELDPTDLEVALAQARADLSTAESQLDALEMQAPLTLSETDSKVSQANAQLAALYRSLEQAAEEEEAARQSVDQATAMAKQAALDMKRYETLIADKVVSQSAYDNAETKLKSAQAELGSAQAKMLALAHKRGSLQQDVDRLKASIRLAQTGHDKARIDDKQALAQKARVELARAKVKQAELNLSYTRLVAPSAGYITKRNVETGQQVAVGQMLLAVVPLDREGLWVTANYKETQLTDMQVGQHVTMKVDAYPDVELKGKIESFMAGTGSAFSLFPPENASGNFVKVVQRVPVRIMLDEDIKNLPGLRIGMSVITVVHTR</sequence>
<dbReference type="Pfam" id="PF25876">
    <property type="entry name" value="HH_MFP_RND"/>
    <property type="match status" value="1"/>
</dbReference>
<dbReference type="Gene3D" id="2.40.50.100">
    <property type="match status" value="1"/>
</dbReference>
<dbReference type="InterPro" id="IPR050739">
    <property type="entry name" value="MFP"/>
</dbReference>
<dbReference type="Proteomes" id="UP000503840">
    <property type="component" value="Unassembled WGS sequence"/>
</dbReference>
<dbReference type="AlphaFoldDB" id="A0A7J0BIK1"/>
<reference evidence="7 8" key="1">
    <citation type="submission" date="2020-05" db="EMBL/GenBank/DDBJ databases">
        <title>Draft genome sequence of Desulfovibrio sp. strain HN2T.</title>
        <authorList>
            <person name="Ueno A."/>
            <person name="Tamazawa S."/>
            <person name="Tamamura S."/>
            <person name="Murakami T."/>
            <person name="Kiyama T."/>
            <person name="Inomata H."/>
            <person name="Amano Y."/>
            <person name="Miyakawa K."/>
            <person name="Tamaki H."/>
            <person name="Naganuma T."/>
            <person name="Kaneko K."/>
        </authorList>
    </citation>
    <scope>NUCLEOTIDE SEQUENCE [LARGE SCALE GENOMIC DNA]</scope>
    <source>
        <strain evidence="7 8">HN2</strain>
    </source>
</reference>
<protein>
    <submittedName>
        <fullName evidence="7">Multidrug export protein EmrA</fullName>
    </submittedName>
</protein>
<feature type="domain" description="CusB-like beta-barrel" evidence="6">
    <location>
        <begin position="311"/>
        <end position="349"/>
    </location>
</feature>
<evidence type="ECO:0000259" key="5">
    <source>
        <dbReference type="Pfam" id="PF25917"/>
    </source>
</evidence>
<comment type="subcellular location">
    <subcellularLocation>
        <location evidence="1">Cell envelope</location>
    </subcellularLocation>
</comment>
<keyword evidence="8" id="KW-1185">Reference proteome</keyword>
<feature type="transmembrane region" description="Helical" evidence="3">
    <location>
        <begin position="25"/>
        <end position="45"/>
    </location>
</feature>
<evidence type="ECO:0000313" key="8">
    <source>
        <dbReference type="Proteomes" id="UP000503840"/>
    </source>
</evidence>
<evidence type="ECO:0000256" key="1">
    <source>
        <dbReference type="ARBA" id="ARBA00004196"/>
    </source>
</evidence>
<dbReference type="Pfam" id="PF25917">
    <property type="entry name" value="BSH_RND"/>
    <property type="match status" value="1"/>
</dbReference>
<gene>
    <name evidence="7" type="ORF">DSM101010T_14270</name>
</gene>
<dbReference type="GO" id="GO:0055085">
    <property type="term" value="P:transmembrane transport"/>
    <property type="evidence" value="ECO:0007669"/>
    <property type="project" value="InterPro"/>
</dbReference>
<feature type="coiled-coil region" evidence="2">
    <location>
        <begin position="99"/>
        <end position="165"/>
    </location>
</feature>
<accession>A0A7J0BIK1</accession>
<feature type="domain" description="Multidrug resistance protein MdtA-like barrel-sandwich hybrid" evidence="5">
    <location>
        <begin position="61"/>
        <end position="304"/>
    </location>
</feature>
<dbReference type="Gene3D" id="2.40.30.170">
    <property type="match status" value="1"/>
</dbReference>
<organism evidence="7 8">
    <name type="scientific">Desulfovibrio subterraneus</name>
    <dbReference type="NCBI Taxonomy" id="2718620"/>
    <lineage>
        <taxon>Bacteria</taxon>
        <taxon>Pseudomonadati</taxon>
        <taxon>Thermodesulfobacteriota</taxon>
        <taxon>Desulfovibrionia</taxon>
        <taxon>Desulfovibrionales</taxon>
        <taxon>Desulfovibrionaceae</taxon>
        <taxon>Desulfovibrio</taxon>
    </lineage>
</organism>
<evidence type="ECO:0000256" key="2">
    <source>
        <dbReference type="SAM" id="Coils"/>
    </source>
</evidence>
<comment type="caution">
    <text evidence="7">The sequence shown here is derived from an EMBL/GenBank/DDBJ whole genome shotgun (WGS) entry which is preliminary data.</text>
</comment>
<name>A0A7J0BIK1_9BACT</name>